<keyword evidence="3" id="KW-1185">Reference proteome</keyword>
<dbReference type="Pfam" id="PF12937">
    <property type="entry name" value="F-box-like"/>
    <property type="match status" value="1"/>
</dbReference>
<dbReference type="SUPFAM" id="SSF81383">
    <property type="entry name" value="F-box domain"/>
    <property type="match status" value="1"/>
</dbReference>
<dbReference type="SUPFAM" id="SSF52047">
    <property type="entry name" value="RNI-like"/>
    <property type="match status" value="1"/>
</dbReference>
<gene>
    <name evidence="2" type="ORF">CARUB_v10003228mg</name>
</gene>
<evidence type="ECO:0000259" key="1">
    <source>
        <dbReference type="PROSITE" id="PS50181"/>
    </source>
</evidence>
<dbReference type="AlphaFoldDB" id="R0FJH4"/>
<dbReference type="InterPro" id="IPR032675">
    <property type="entry name" value="LRR_dom_sf"/>
</dbReference>
<dbReference type="Gene3D" id="3.80.10.10">
    <property type="entry name" value="Ribonuclease Inhibitor"/>
    <property type="match status" value="1"/>
</dbReference>
<dbReference type="PROSITE" id="PS50181">
    <property type="entry name" value="FBOX"/>
    <property type="match status" value="1"/>
</dbReference>
<evidence type="ECO:0000313" key="2">
    <source>
        <dbReference type="EMBL" id="EOA22567.1"/>
    </source>
</evidence>
<name>R0FJH4_9BRAS</name>
<dbReference type="InterPro" id="IPR036047">
    <property type="entry name" value="F-box-like_dom_sf"/>
</dbReference>
<accession>R0FJH4</accession>
<dbReference type="PANTHER" id="PTHR38926">
    <property type="entry name" value="F-BOX DOMAIN CONTAINING PROTEIN, EXPRESSED"/>
    <property type="match status" value="1"/>
</dbReference>
<dbReference type="InterPro" id="IPR001810">
    <property type="entry name" value="F-box_dom"/>
</dbReference>
<feature type="domain" description="F-box" evidence="1">
    <location>
        <begin position="21"/>
        <end position="68"/>
    </location>
</feature>
<dbReference type="OrthoDB" id="1267545at2759"/>
<protein>
    <recommendedName>
        <fullName evidence="1">F-box domain-containing protein</fullName>
    </recommendedName>
</protein>
<dbReference type="KEGG" id="crb:17881455"/>
<dbReference type="CDD" id="cd22164">
    <property type="entry name" value="F-box_AtSKIP19-like"/>
    <property type="match status" value="1"/>
</dbReference>
<dbReference type="Proteomes" id="UP000029121">
    <property type="component" value="Unassembled WGS sequence"/>
</dbReference>
<reference evidence="3" key="1">
    <citation type="journal article" date="2013" name="Nat. Genet.">
        <title>The Capsella rubella genome and the genomic consequences of rapid mating system evolution.</title>
        <authorList>
            <person name="Slotte T."/>
            <person name="Hazzouri K.M."/>
            <person name="Agren J.A."/>
            <person name="Koenig D."/>
            <person name="Maumus F."/>
            <person name="Guo Y.L."/>
            <person name="Steige K."/>
            <person name="Platts A.E."/>
            <person name="Escobar J.S."/>
            <person name="Newman L.K."/>
            <person name="Wang W."/>
            <person name="Mandakova T."/>
            <person name="Vello E."/>
            <person name="Smith L.M."/>
            <person name="Henz S.R."/>
            <person name="Steffen J."/>
            <person name="Takuno S."/>
            <person name="Brandvain Y."/>
            <person name="Coop G."/>
            <person name="Andolfatto P."/>
            <person name="Hu T.T."/>
            <person name="Blanchette M."/>
            <person name="Clark R.M."/>
            <person name="Quesneville H."/>
            <person name="Nordborg M."/>
            <person name="Gaut B.S."/>
            <person name="Lysak M.A."/>
            <person name="Jenkins J."/>
            <person name="Grimwood J."/>
            <person name="Chapman J."/>
            <person name="Prochnik S."/>
            <person name="Shu S."/>
            <person name="Rokhsar D."/>
            <person name="Schmutz J."/>
            <person name="Weigel D."/>
            <person name="Wright S.I."/>
        </authorList>
    </citation>
    <scope>NUCLEOTIDE SEQUENCE [LARGE SCALE GENOMIC DNA]</scope>
    <source>
        <strain evidence="3">cv. Monte Gargano</strain>
    </source>
</reference>
<organism evidence="2 3">
    <name type="scientific">Capsella rubella</name>
    <dbReference type="NCBI Taxonomy" id="81985"/>
    <lineage>
        <taxon>Eukaryota</taxon>
        <taxon>Viridiplantae</taxon>
        <taxon>Streptophyta</taxon>
        <taxon>Embryophyta</taxon>
        <taxon>Tracheophyta</taxon>
        <taxon>Spermatophyta</taxon>
        <taxon>Magnoliopsida</taxon>
        <taxon>eudicotyledons</taxon>
        <taxon>Gunneridae</taxon>
        <taxon>Pentapetalae</taxon>
        <taxon>rosids</taxon>
        <taxon>malvids</taxon>
        <taxon>Brassicales</taxon>
        <taxon>Brassicaceae</taxon>
        <taxon>Camelineae</taxon>
        <taxon>Capsella</taxon>
    </lineage>
</organism>
<dbReference type="EMBL" id="KB870810">
    <property type="protein sequence ID" value="EOA22567.1"/>
    <property type="molecule type" value="Genomic_DNA"/>
</dbReference>
<dbReference type="STRING" id="81985.R0FJH4"/>
<dbReference type="PANTHER" id="PTHR38926:SF2">
    <property type="entry name" value="F-BOX_LRR-REPEAT PROTEIN 21-RELATED"/>
    <property type="match status" value="1"/>
</dbReference>
<dbReference type="eggNOG" id="KOG1947">
    <property type="taxonomic scope" value="Eukaryota"/>
</dbReference>
<evidence type="ECO:0000313" key="3">
    <source>
        <dbReference type="Proteomes" id="UP000029121"/>
    </source>
</evidence>
<sequence length="295" mass="33385">MSSSSSTPLSALEPPLKKGERRNWAELPSELTSLILGRLGAVDILENAQKVCTPWRRICKDPSMWKKIDLRDLGNREMEDLDFDILCRHAVDLSQGGLREIHLESFATDSLLNYIADRSRDLRSLGLQVFYTAVTNRGLVNALEKLPLLETLEVSHTCLRLNLQAIGEACPQLHTLKLNSSASFHVRIRGFGIIKGDDDFALAIAESMSELRHLQLLGDRLTEDGLKAILDGCPCLKHLDIRKCFHIGEDLEKQCFERMKEFRRPSDLSDDYPYNIIFLSSDFEYSSSDDDSDDN</sequence>
<proteinExistence type="predicted"/>